<dbReference type="InterPro" id="IPR052346">
    <property type="entry name" value="O-mannosyl-transferase_TMTC"/>
</dbReference>
<dbReference type="InterPro" id="IPR013105">
    <property type="entry name" value="TPR_2"/>
</dbReference>
<sequence length="268" mass="29626">MSRFDERLLPAILMAAIVSTSALSQAQPPATQSPGTTKPATAAISITSLPKAEATPEQIGDALMAHQRYQAAIEAYKKAPPDDAVVWNKMGIAYQLMFNLTDAMHCYRTSDKLAPKSSNVLNNLGTVYDAMKDYHSAEKMYRKALKDDPGSALIRKNLGTNLLSQHKYKKGWEEYKAALKIDPQIFDNSTRPRVENPASVSDRGAMNYYMAKGCVRAGMPDRAIQYLRMAISEGYANPKKIIADSEFASLQGLPEFEELLSSQTPKRQ</sequence>
<dbReference type="Gene3D" id="1.25.40.10">
    <property type="entry name" value="Tetratricopeptide repeat domain"/>
    <property type="match status" value="1"/>
</dbReference>
<keyword evidence="1" id="KW-0677">Repeat</keyword>
<dbReference type="SUPFAM" id="SSF48452">
    <property type="entry name" value="TPR-like"/>
    <property type="match status" value="1"/>
</dbReference>
<dbReference type="InterPro" id="IPR011990">
    <property type="entry name" value="TPR-like_helical_dom_sf"/>
</dbReference>
<dbReference type="InterPro" id="IPR019734">
    <property type="entry name" value="TPR_rpt"/>
</dbReference>
<evidence type="ECO:0000256" key="1">
    <source>
        <dbReference type="ARBA" id="ARBA00022737"/>
    </source>
</evidence>
<dbReference type="EMBL" id="CP121196">
    <property type="protein sequence ID" value="XBH19148.1"/>
    <property type="molecule type" value="Genomic_DNA"/>
</dbReference>
<dbReference type="AlphaFoldDB" id="A0AAU7DMY6"/>
<dbReference type="PANTHER" id="PTHR44227">
    <property type="match status" value="1"/>
</dbReference>
<dbReference type="PANTHER" id="PTHR44227:SF3">
    <property type="entry name" value="PROTEIN O-MANNOSYL-TRANSFERASE TMTC4"/>
    <property type="match status" value="1"/>
</dbReference>
<dbReference type="PROSITE" id="PS50293">
    <property type="entry name" value="TPR_REGION"/>
    <property type="match status" value="1"/>
</dbReference>
<organism evidence="5">
    <name type="scientific">Telmatobacter sp. DSM 110680</name>
    <dbReference type="NCBI Taxonomy" id="3036704"/>
    <lineage>
        <taxon>Bacteria</taxon>
        <taxon>Pseudomonadati</taxon>
        <taxon>Acidobacteriota</taxon>
        <taxon>Terriglobia</taxon>
        <taxon>Terriglobales</taxon>
        <taxon>Acidobacteriaceae</taxon>
        <taxon>Telmatobacter</taxon>
    </lineage>
</organism>
<dbReference type="NCBIfam" id="NF047558">
    <property type="entry name" value="TPR_END_plus"/>
    <property type="match status" value="1"/>
</dbReference>
<proteinExistence type="predicted"/>
<feature type="repeat" description="TPR" evidence="3">
    <location>
        <begin position="118"/>
        <end position="151"/>
    </location>
</feature>
<keyword evidence="2 3" id="KW-0802">TPR repeat</keyword>
<reference evidence="5" key="1">
    <citation type="submission" date="2023-03" db="EMBL/GenBank/DDBJ databases">
        <title>Edaphobacter sp.</title>
        <authorList>
            <person name="Huber K.J."/>
            <person name="Papendorf J."/>
            <person name="Pilke C."/>
            <person name="Bunk B."/>
            <person name="Sproeer C."/>
            <person name="Pester M."/>
        </authorList>
    </citation>
    <scope>NUCLEOTIDE SEQUENCE</scope>
    <source>
        <strain evidence="5">DSM 110680</strain>
    </source>
</reference>
<keyword evidence="4" id="KW-0732">Signal</keyword>
<evidence type="ECO:0000256" key="3">
    <source>
        <dbReference type="PROSITE-ProRule" id="PRU00339"/>
    </source>
</evidence>
<dbReference type="RefSeq" id="WP_348264363.1">
    <property type="nucleotide sequence ID" value="NZ_CP121196.1"/>
</dbReference>
<feature type="signal peptide" evidence="4">
    <location>
        <begin position="1"/>
        <end position="26"/>
    </location>
</feature>
<dbReference type="Pfam" id="PF07719">
    <property type="entry name" value="TPR_2"/>
    <property type="match status" value="1"/>
</dbReference>
<dbReference type="PROSITE" id="PS50005">
    <property type="entry name" value="TPR"/>
    <property type="match status" value="2"/>
</dbReference>
<protein>
    <submittedName>
        <fullName evidence="5">Tetratricopeptide repeat protein</fullName>
    </submittedName>
</protein>
<evidence type="ECO:0000313" key="5">
    <source>
        <dbReference type="EMBL" id="XBH19148.1"/>
    </source>
</evidence>
<dbReference type="SMART" id="SM00028">
    <property type="entry name" value="TPR"/>
    <property type="match status" value="4"/>
</dbReference>
<gene>
    <name evidence="5" type="ORF">P8935_07465</name>
</gene>
<evidence type="ECO:0000256" key="4">
    <source>
        <dbReference type="SAM" id="SignalP"/>
    </source>
</evidence>
<feature type="chain" id="PRO_5043493040" evidence="4">
    <location>
        <begin position="27"/>
        <end position="268"/>
    </location>
</feature>
<feature type="repeat" description="TPR" evidence="3">
    <location>
        <begin position="152"/>
        <end position="185"/>
    </location>
</feature>
<name>A0AAU7DMY6_9BACT</name>
<accession>A0AAU7DMY6</accession>
<evidence type="ECO:0000256" key="2">
    <source>
        <dbReference type="ARBA" id="ARBA00022803"/>
    </source>
</evidence>